<name>A0A1D7QMT6_9SPHI</name>
<feature type="repeat" description="ANK" evidence="3">
    <location>
        <begin position="382"/>
        <end position="414"/>
    </location>
</feature>
<dbReference type="InterPro" id="IPR002110">
    <property type="entry name" value="Ankyrin_rpt"/>
</dbReference>
<gene>
    <name evidence="5" type="ORF">BFS30_24145</name>
</gene>
<dbReference type="Pfam" id="PF12796">
    <property type="entry name" value="Ank_2"/>
    <property type="match status" value="4"/>
</dbReference>
<dbReference type="SMART" id="SM00248">
    <property type="entry name" value="ANK"/>
    <property type="match status" value="10"/>
</dbReference>
<organism evidence="5 6">
    <name type="scientific">Pedobacter steynii</name>
    <dbReference type="NCBI Taxonomy" id="430522"/>
    <lineage>
        <taxon>Bacteria</taxon>
        <taxon>Pseudomonadati</taxon>
        <taxon>Bacteroidota</taxon>
        <taxon>Sphingobacteriia</taxon>
        <taxon>Sphingobacteriales</taxon>
        <taxon>Sphingobacteriaceae</taxon>
        <taxon>Pedobacter</taxon>
    </lineage>
</organism>
<sequence length="453" mass="49117">MNKRFLCLFLLAAVSFSDVFAQGGPLIEKMFLNVRERKYEPVKKYISAGKNLNLRAKGNFRGGLKKDDKDYSNLDWTLLMLVSEHNKIDLVKQLIARKADLNAKNGGGHTALFLACASDHPEVAALLINNGAKVTEAGSDPNGMTALQWALNYGRSDLAALLLKKGAEVNRSSTNSGETILMTALKKKAISGAVVSTILDKTADPDQQNEADGTTALMWACHENDTLSIKKLLKRKVAVNALSHRRESALCYAAANKGLPVAVMELLIRAGATVNLGEDGGVSPLIAAVNNGDLIKIKFLISKSSDVNYKSERFDGVSALSAAVKTGNYEITEYLIRNGADVNLTNNYGAGILLEAASNPKNLKIVQLLIAKGATIDLADKTGKTPLMRSIENNRYEIAMFLISRGANTTVKDQYGYTPKILAAETMKRTGDKRWNPFINQKVLPVDAISKSN</sequence>
<feature type="repeat" description="ANK" evidence="3">
    <location>
        <begin position="315"/>
        <end position="347"/>
    </location>
</feature>
<dbReference type="PROSITE" id="PS50088">
    <property type="entry name" value="ANK_REPEAT"/>
    <property type="match status" value="5"/>
</dbReference>
<evidence type="ECO:0000256" key="3">
    <source>
        <dbReference type="PROSITE-ProRule" id="PRU00023"/>
    </source>
</evidence>
<dbReference type="PROSITE" id="PS50297">
    <property type="entry name" value="ANK_REP_REGION"/>
    <property type="match status" value="4"/>
</dbReference>
<dbReference type="RefSeq" id="WP_069381644.1">
    <property type="nucleotide sequence ID" value="NZ_CP017141.1"/>
</dbReference>
<dbReference type="KEGG" id="psty:BFS30_24145"/>
<dbReference type="Pfam" id="PF00023">
    <property type="entry name" value="Ank"/>
    <property type="match status" value="1"/>
</dbReference>
<dbReference type="EMBL" id="CP017141">
    <property type="protein sequence ID" value="AOM79982.1"/>
    <property type="molecule type" value="Genomic_DNA"/>
</dbReference>
<protein>
    <submittedName>
        <fullName evidence="5">Uncharacterized protein</fullName>
    </submittedName>
</protein>
<evidence type="ECO:0000256" key="2">
    <source>
        <dbReference type="ARBA" id="ARBA00023043"/>
    </source>
</evidence>
<dbReference type="SUPFAM" id="SSF48403">
    <property type="entry name" value="Ankyrin repeat"/>
    <property type="match status" value="1"/>
</dbReference>
<keyword evidence="2 3" id="KW-0040">ANK repeat</keyword>
<dbReference type="OrthoDB" id="5657095at2"/>
<dbReference type="PRINTS" id="PR01415">
    <property type="entry name" value="ANKYRIN"/>
</dbReference>
<dbReference type="Proteomes" id="UP000094313">
    <property type="component" value="Chromosome"/>
</dbReference>
<keyword evidence="4" id="KW-0732">Signal</keyword>
<feature type="repeat" description="ANK" evidence="3">
    <location>
        <begin position="107"/>
        <end position="139"/>
    </location>
</feature>
<dbReference type="InterPro" id="IPR036770">
    <property type="entry name" value="Ankyrin_rpt-contain_sf"/>
</dbReference>
<evidence type="ECO:0000313" key="6">
    <source>
        <dbReference type="Proteomes" id="UP000094313"/>
    </source>
</evidence>
<evidence type="ECO:0000313" key="5">
    <source>
        <dbReference type="EMBL" id="AOM79982.1"/>
    </source>
</evidence>
<feature type="repeat" description="ANK" evidence="3">
    <location>
        <begin position="280"/>
        <end position="312"/>
    </location>
</feature>
<keyword evidence="6" id="KW-1185">Reference proteome</keyword>
<reference evidence="5 6" key="1">
    <citation type="submission" date="2016-08" db="EMBL/GenBank/DDBJ databases">
        <authorList>
            <person name="Seilhamer J.J."/>
        </authorList>
    </citation>
    <scope>NUCLEOTIDE SEQUENCE [LARGE SCALE GENOMIC DNA]</scope>
    <source>
        <strain evidence="5 6">DX4</strain>
    </source>
</reference>
<dbReference type="PANTHER" id="PTHR24171">
    <property type="entry name" value="ANKYRIN REPEAT DOMAIN-CONTAINING PROTEIN 39-RELATED"/>
    <property type="match status" value="1"/>
</dbReference>
<evidence type="ECO:0000256" key="1">
    <source>
        <dbReference type="ARBA" id="ARBA00022737"/>
    </source>
</evidence>
<accession>A0A1D7QMT6</accession>
<feature type="chain" id="PRO_5009098897" evidence="4">
    <location>
        <begin position="22"/>
        <end position="453"/>
    </location>
</feature>
<dbReference type="AlphaFoldDB" id="A0A1D7QMT6"/>
<keyword evidence="1" id="KW-0677">Repeat</keyword>
<feature type="signal peptide" evidence="4">
    <location>
        <begin position="1"/>
        <end position="21"/>
    </location>
</feature>
<proteinExistence type="predicted"/>
<dbReference type="Gene3D" id="1.25.40.20">
    <property type="entry name" value="Ankyrin repeat-containing domain"/>
    <property type="match status" value="3"/>
</dbReference>
<evidence type="ECO:0000256" key="4">
    <source>
        <dbReference type="SAM" id="SignalP"/>
    </source>
</evidence>
<feature type="repeat" description="ANK" evidence="3">
    <location>
        <begin position="142"/>
        <end position="174"/>
    </location>
</feature>